<dbReference type="eggNOG" id="COG0402">
    <property type="taxonomic scope" value="Bacteria"/>
</dbReference>
<dbReference type="InterPro" id="IPR050287">
    <property type="entry name" value="MTA/SAH_deaminase"/>
</dbReference>
<dbReference type="InterPro" id="IPR032466">
    <property type="entry name" value="Metal_Hydrolase"/>
</dbReference>
<feature type="domain" description="Amidohydrolase-related" evidence="3">
    <location>
        <begin position="95"/>
        <end position="443"/>
    </location>
</feature>
<evidence type="ECO:0000259" key="3">
    <source>
        <dbReference type="Pfam" id="PF01979"/>
    </source>
</evidence>
<dbReference type="CDD" id="cd01298">
    <property type="entry name" value="ATZ_TRZ_like"/>
    <property type="match status" value="1"/>
</dbReference>
<dbReference type="Proteomes" id="UP000017081">
    <property type="component" value="Unassembled WGS sequence"/>
</dbReference>
<comment type="caution">
    <text evidence="4">The sequence shown here is derived from an EMBL/GenBank/DDBJ whole genome shotgun (WGS) entry which is preliminary data.</text>
</comment>
<dbReference type="InterPro" id="IPR006680">
    <property type="entry name" value="Amidohydro-rel"/>
</dbReference>
<keyword evidence="2" id="KW-0175">Coiled coil</keyword>
<dbReference type="EMBL" id="AXZF01000078">
    <property type="protein sequence ID" value="ERT68159.1"/>
    <property type="molecule type" value="Genomic_DNA"/>
</dbReference>
<keyword evidence="5" id="KW-1185">Reference proteome</keyword>
<dbReference type="SUPFAM" id="SSF51338">
    <property type="entry name" value="Composite domain of metallo-dependent hydrolases"/>
    <property type="match status" value="1"/>
</dbReference>
<dbReference type="PANTHER" id="PTHR43794">
    <property type="entry name" value="AMINOHYDROLASE SSNA-RELATED"/>
    <property type="match status" value="1"/>
</dbReference>
<dbReference type="HOGENOM" id="CLU_012358_2_0_0"/>
<gene>
    <name evidence="4" type="ORF">HMPREF0202_01955</name>
</gene>
<evidence type="ECO:0000313" key="5">
    <source>
        <dbReference type="Proteomes" id="UP000017081"/>
    </source>
</evidence>
<dbReference type="STRING" id="1319815.HMPREF0202_01955"/>
<accession>U7VAM7</accession>
<evidence type="ECO:0000256" key="2">
    <source>
        <dbReference type="SAM" id="Coils"/>
    </source>
</evidence>
<dbReference type="InterPro" id="IPR011059">
    <property type="entry name" value="Metal-dep_hydrolase_composite"/>
</dbReference>
<dbReference type="PANTHER" id="PTHR43794:SF11">
    <property type="entry name" value="AMIDOHYDROLASE-RELATED DOMAIN-CONTAINING PROTEIN"/>
    <property type="match status" value="1"/>
</dbReference>
<sequence length="483" mass="54035">MLAVYFFREDFVKNYLKNMLLIGTLFLVGCSSLIQKKENASIIIKNGTVLTMDKNNKVINSGVVIIKDNKIISVGNKELLKVYSAKKIIDAENGIIMPGMINTHNHLPMIAFRGLGEEGIKNRLFAYFFPLEGEKLNRDLIYKATIHGSIDMALSGVTTYADMYYHMDEMAKATKDVGIRGVLGETVIKFPVVDAKTPYGGIEYAINFIEEYKNDDLIIPAFGPHAPYTVSKEKMQEIENLSKQYNVPIMIHVGEFDDEDKRLNLKNKSVIEYMDSIGVLNNRVLLAHAIHLNEKDLDIIKKREASIAYNPMANAKGATGIARAYEMLNKNIKVGLGTDGPMSSNQVDLFRTLSYASSMQRLKYNDRTIMTPDVVVKMATIGGAQALNLDKKIGSIEPGKLADIVIIETKSPNMMPNYDPFATLVFQANPSNVDTTIVNGKIIVENKKLKTYDIKKNIKQMKEIENDIAKFAKELAEKAKKIN</sequence>
<dbReference type="AlphaFoldDB" id="U7VAM7"/>
<proteinExistence type="predicted"/>
<organism evidence="4 5">
    <name type="scientific">Cetobacterium somerae ATCC BAA-474</name>
    <dbReference type="NCBI Taxonomy" id="1319815"/>
    <lineage>
        <taxon>Bacteria</taxon>
        <taxon>Fusobacteriati</taxon>
        <taxon>Fusobacteriota</taxon>
        <taxon>Fusobacteriia</taxon>
        <taxon>Fusobacteriales</taxon>
        <taxon>Fusobacteriaceae</taxon>
        <taxon>Cetobacterium</taxon>
    </lineage>
</organism>
<protein>
    <recommendedName>
        <fullName evidence="3">Amidohydrolase-related domain-containing protein</fullName>
    </recommendedName>
</protein>
<evidence type="ECO:0000313" key="4">
    <source>
        <dbReference type="EMBL" id="ERT68159.1"/>
    </source>
</evidence>
<dbReference type="Gene3D" id="3.20.20.140">
    <property type="entry name" value="Metal-dependent hydrolases"/>
    <property type="match status" value="1"/>
</dbReference>
<dbReference type="GO" id="GO:0016810">
    <property type="term" value="F:hydrolase activity, acting on carbon-nitrogen (but not peptide) bonds"/>
    <property type="evidence" value="ECO:0007669"/>
    <property type="project" value="InterPro"/>
</dbReference>
<feature type="coiled-coil region" evidence="2">
    <location>
        <begin position="454"/>
        <end position="481"/>
    </location>
</feature>
<keyword evidence="1" id="KW-0378">Hydrolase</keyword>
<dbReference type="PATRIC" id="fig|1319815.3.peg.1888"/>
<dbReference type="Gene3D" id="2.30.40.10">
    <property type="entry name" value="Urease, subunit C, domain 1"/>
    <property type="match status" value="1"/>
</dbReference>
<dbReference type="SUPFAM" id="SSF51556">
    <property type="entry name" value="Metallo-dependent hydrolases"/>
    <property type="match status" value="1"/>
</dbReference>
<evidence type="ECO:0000256" key="1">
    <source>
        <dbReference type="ARBA" id="ARBA00022801"/>
    </source>
</evidence>
<dbReference type="Pfam" id="PF01979">
    <property type="entry name" value="Amidohydro_1"/>
    <property type="match status" value="1"/>
</dbReference>
<reference evidence="4 5" key="1">
    <citation type="submission" date="2013-08" db="EMBL/GenBank/DDBJ databases">
        <authorList>
            <person name="Weinstock G."/>
            <person name="Sodergren E."/>
            <person name="Wylie T."/>
            <person name="Fulton L."/>
            <person name="Fulton R."/>
            <person name="Fronick C."/>
            <person name="O'Laughlin M."/>
            <person name="Godfrey J."/>
            <person name="Miner T."/>
            <person name="Herter B."/>
            <person name="Appelbaum E."/>
            <person name="Cordes M."/>
            <person name="Lek S."/>
            <person name="Wollam A."/>
            <person name="Pepin K.H."/>
            <person name="Palsikar V.B."/>
            <person name="Mitreva M."/>
            <person name="Wilson R.K."/>
        </authorList>
    </citation>
    <scope>NUCLEOTIDE SEQUENCE [LARGE SCALE GENOMIC DNA]</scope>
    <source>
        <strain evidence="4 5">ATCC BAA-474</strain>
    </source>
</reference>
<name>U7VAM7_9FUSO</name>